<protein>
    <submittedName>
        <fullName evidence="2">Uncharacterized protein</fullName>
    </submittedName>
</protein>
<proteinExistence type="predicted"/>
<comment type="caution">
    <text evidence="2">The sequence shown here is derived from an EMBL/GenBank/DDBJ whole genome shotgun (WGS) entry which is preliminary data.</text>
</comment>
<dbReference type="RefSeq" id="WP_155892750.1">
    <property type="nucleotide sequence ID" value="NZ_JABENB010000003.1"/>
</dbReference>
<dbReference type="AlphaFoldDB" id="A0A849ANI1"/>
<feature type="transmembrane region" description="Helical" evidence="1">
    <location>
        <begin position="57"/>
        <end position="73"/>
    </location>
</feature>
<sequence length="173" mass="19335">MSTHDMIDRLQEVRTLTRRWGTVRTLGPAHGTQLFFLEVHPPGTTSRDRRLIAIDRIAPAYGSSAGLLIAALIDGLPSWALLTSVLATAAAFGLVTRRLTRRLRDQTRSLTVEVNFRAAPSTTIDGNPDLLVSCHRALIALDNARTSEFLTPAEYERRWAEVYFRIPAISLRR</sequence>
<reference evidence="2 3" key="1">
    <citation type="submission" date="2020-05" db="EMBL/GenBank/DDBJ databases">
        <title>Flexivirga sp. ID2601S isolated from air conditioner.</title>
        <authorList>
            <person name="Kim D.H."/>
        </authorList>
    </citation>
    <scope>NUCLEOTIDE SEQUENCE [LARGE SCALE GENOMIC DNA]</scope>
    <source>
        <strain evidence="2 3">ID2601S</strain>
    </source>
</reference>
<keyword evidence="1" id="KW-0472">Membrane</keyword>
<feature type="transmembrane region" description="Helical" evidence="1">
    <location>
        <begin position="79"/>
        <end position="96"/>
    </location>
</feature>
<organism evidence="2 3">
    <name type="scientific">Flexivirga aerilata</name>
    <dbReference type="NCBI Taxonomy" id="1656889"/>
    <lineage>
        <taxon>Bacteria</taxon>
        <taxon>Bacillati</taxon>
        <taxon>Actinomycetota</taxon>
        <taxon>Actinomycetes</taxon>
        <taxon>Micrococcales</taxon>
        <taxon>Dermacoccaceae</taxon>
        <taxon>Flexivirga</taxon>
    </lineage>
</organism>
<keyword evidence="1" id="KW-1133">Transmembrane helix</keyword>
<gene>
    <name evidence="2" type="ORF">HJ588_16540</name>
</gene>
<keyword evidence="3" id="KW-1185">Reference proteome</keyword>
<name>A0A849ANI1_9MICO</name>
<dbReference type="Pfam" id="PF20315">
    <property type="entry name" value="DUF6611"/>
    <property type="match status" value="1"/>
</dbReference>
<evidence type="ECO:0000313" key="3">
    <source>
        <dbReference type="Proteomes" id="UP000557772"/>
    </source>
</evidence>
<accession>A0A849ANI1</accession>
<dbReference type="Proteomes" id="UP000557772">
    <property type="component" value="Unassembled WGS sequence"/>
</dbReference>
<evidence type="ECO:0000256" key="1">
    <source>
        <dbReference type="SAM" id="Phobius"/>
    </source>
</evidence>
<dbReference type="InterPro" id="IPR046719">
    <property type="entry name" value="DUF6611"/>
</dbReference>
<keyword evidence="1" id="KW-0812">Transmembrane</keyword>
<evidence type="ECO:0000313" key="2">
    <source>
        <dbReference type="EMBL" id="NNG40868.1"/>
    </source>
</evidence>
<dbReference type="EMBL" id="JABENB010000003">
    <property type="protein sequence ID" value="NNG40868.1"/>
    <property type="molecule type" value="Genomic_DNA"/>
</dbReference>